<keyword evidence="4" id="KW-0378">Hydrolase</keyword>
<evidence type="ECO:0000313" key="5">
    <source>
        <dbReference type="Proteomes" id="UP000192907"/>
    </source>
</evidence>
<dbReference type="STRING" id="1513793.SAMN06296036_109199"/>
<feature type="region of interest" description="Disordered" evidence="1">
    <location>
        <begin position="173"/>
        <end position="195"/>
    </location>
</feature>
<sequence>MMRLASFPTAALVSSLSFGMSAANTSPLPGPRDSTKGKGKLVNITIDSQYKTKISPWIFGANIIGSFKDVDDDMNLTFFRLGGNRLSAYNWENNYSHAGSDYNYQNDLWLCGVFNANCDEPGGVVTAFVEKAFANRASAVLLTIPILDHVAYKKTRGDVCLTKPTKDWQCPNRDHYKESFRQSKPKKDGPLSLKPNKDDAYVYQDEFVNWVKNRFKNHLSQGKKIFYSMDNEPGLWGATHNRVRPGGKYCEHNPSYPELLKRNIDYARAVKLNMKDSLVFGPAHYGWLGMKTLQNFASCSGDGGTPFYKYYMEGVRRAAGKQKSLVDVYDFHWYPEVRSNGKKGQRITGKATDKDTVVARVQAARSYWDPQFDEKSWISQDDLRSPVRLLPRVQSWIAQYNPGMGIAITEYTLGGEDHISGAIAQVDALGSFAREGVFAASFWPLAPRGSTSKYIRAAFKMFRNYDGKRSTFGDQMISAISDQVDKVAVYASTHSKDPKKLVLILINKSFKVQSTRITLNHKHSFKAANIFTLTEKSTEPEKSQKNLKKGTKTHLFDIPPMSVSTIELQ</sequence>
<dbReference type="SUPFAM" id="SSF51445">
    <property type="entry name" value="(Trans)glycosidases"/>
    <property type="match status" value="1"/>
</dbReference>
<dbReference type="InterPro" id="IPR024745">
    <property type="entry name" value="GH44_cat"/>
</dbReference>
<accession>A0A1Y6BVI3</accession>
<organism evidence="4 5">
    <name type="scientific">Pseudobacteriovorax antillogorgiicola</name>
    <dbReference type="NCBI Taxonomy" id="1513793"/>
    <lineage>
        <taxon>Bacteria</taxon>
        <taxon>Pseudomonadati</taxon>
        <taxon>Bdellovibrionota</taxon>
        <taxon>Oligoflexia</taxon>
        <taxon>Oligoflexales</taxon>
        <taxon>Pseudobacteriovoracaceae</taxon>
        <taxon>Pseudobacteriovorax</taxon>
    </lineage>
</organism>
<feature type="chain" id="PRO_5013074177" evidence="2">
    <location>
        <begin position="23"/>
        <end position="569"/>
    </location>
</feature>
<protein>
    <submittedName>
        <fullName evidence="4">Glycoside hydrolase family 44</fullName>
    </submittedName>
</protein>
<dbReference type="InterPro" id="IPR017853">
    <property type="entry name" value="GH"/>
</dbReference>
<evidence type="ECO:0000259" key="3">
    <source>
        <dbReference type="Pfam" id="PF12891"/>
    </source>
</evidence>
<dbReference type="AlphaFoldDB" id="A0A1Y6BVI3"/>
<dbReference type="Proteomes" id="UP000192907">
    <property type="component" value="Unassembled WGS sequence"/>
</dbReference>
<name>A0A1Y6BVI3_9BACT</name>
<dbReference type="InterPro" id="IPR013780">
    <property type="entry name" value="Glyco_hydro_b"/>
</dbReference>
<feature type="domain" description="Glycoside hydrolase family 44 catalytic" evidence="3">
    <location>
        <begin position="96"/>
        <end position="336"/>
    </location>
</feature>
<dbReference type="Pfam" id="PF12891">
    <property type="entry name" value="Glyco_hydro_44"/>
    <property type="match status" value="1"/>
</dbReference>
<evidence type="ECO:0000256" key="2">
    <source>
        <dbReference type="SAM" id="SignalP"/>
    </source>
</evidence>
<proteinExistence type="predicted"/>
<gene>
    <name evidence="4" type="ORF">SAMN06296036_109199</name>
</gene>
<evidence type="ECO:0000313" key="4">
    <source>
        <dbReference type="EMBL" id="SMF30877.1"/>
    </source>
</evidence>
<dbReference type="GO" id="GO:0016787">
    <property type="term" value="F:hydrolase activity"/>
    <property type="evidence" value="ECO:0007669"/>
    <property type="project" value="UniProtKB-KW"/>
</dbReference>
<dbReference type="EMBL" id="FWZT01000009">
    <property type="protein sequence ID" value="SMF30877.1"/>
    <property type="molecule type" value="Genomic_DNA"/>
</dbReference>
<evidence type="ECO:0000256" key="1">
    <source>
        <dbReference type="SAM" id="MobiDB-lite"/>
    </source>
</evidence>
<keyword evidence="2" id="KW-0732">Signal</keyword>
<keyword evidence="5" id="KW-1185">Reference proteome</keyword>
<dbReference type="OrthoDB" id="9803686at2"/>
<feature type="signal peptide" evidence="2">
    <location>
        <begin position="1"/>
        <end position="22"/>
    </location>
</feature>
<dbReference type="Gene3D" id="3.20.20.80">
    <property type="entry name" value="Glycosidases"/>
    <property type="match status" value="1"/>
</dbReference>
<dbReference type="RefSeq" id="WP_132319162.1">
    <property type="nucleotide sequence ID" value="NZ_FWZT01000009.1"/>
</dbReference>
<dbReference type="Gene3D" id="2.60.40.1180">
    <property type="entry name" value="Golgi alpha-mannosidase II"/>
    <property type="match status" value="1"/>
</dbReference>
<reference evidence="5" key="1">
    <citation type="submission" date="2017-04" db="EMBL/GenBank/DDBJ databases">
        <authorList>
            <person name="Varghese N."/>
            <person name="Submissions S."/>
        </authorList>
    </citation>
    <scope>NUCLEOTIDE SEQUENCE [LARGE SCALE GENOMIC DNA]</scope>
    <source>
        <strain evidence="5">RKEM611</strain>
    </source>
</reference>